<evidence type="ECO:0000256" key="2">
    <source>
        <dbReference type="ARBA" id="ARBA00022692"/>
    </source>
</evidence>
<dbReference type="GeneID" id="110231288"/>
<feature type="transmembrane region" description="Helical" evidence="9">
    <location>
        <begin position="20"/>
        <end position="41"/>
    </location>
</feature>
<name>A0A913WP41_EXADI</name>
<evidence type="ECO:0000256" key="9">
    <source>
        <dbReference type="SAM" id="Phobius"/>
    </source>
</evidence>
<dbReference type="KEGG" id="epa:110231288"/>
<dbReference type="PANTHER" id="PTHR45695">
    <property type="entry name" value="LEUCOKININ RECEPTOR-RELATED"/>
    <property type="match status" value="1"/>
</dbReference>
<evidence type="ECO:0000256" key="1">
    <source>
        <dbReference type="ARBA" id="ARBA00004141"/>
    </source>
</evidence>
<reference evidence="11" key="1">
    <citation type="submission" date="2022-11" db="UniProtKB">
        <authorList>
            <consortium name="EnsemblMetazoa"/>
        </authorList>
    </citation>
    <scope>IDENTIFICATION</scope>
</reference>
<feature type="transmembrane region" description="Helical" evidence="9">
    <location>
        <begin position="137"/>
        <end position="157"/>
    </location>
</feature>
<feature type="transmembrane region" description="Helical" evidence="9">
    <location>
        <begin position="53"/>
        <end position="73"/>
    </location>
</feature>
<dbReference type="PRINTS" id="PR00237">
    <property type="entry name" value="GPCRRHODOPSN"/>
</dbReference>
<dbReference type="OMA" id="TSAMIRM"/>
<dbReference type="AlphaFoldDB" id="A0A913WP41"/>
<dbReference type="RefSeq" id="XP_020891958.1">
    <property type="nucleotide sequence ID" value="XM_021036299.2"/>
</dbReference>
<evidence type="ECO:0000256" key="3">
    <source>
        <dbReference type="ARBA" id="ARBA00022989"/>
    </source>
</evidence>
<keyword evidence="3 9" id="KW-1133">Transmembrane helix</keyword>
<evidence type="ECO:0000313" key="11">
    <source>
        <dbReference type="EnsemblMetazoa" id="XP_020891958.1"/>
    </source>
</evidence>
<accession>A0A913WP41</accession>
<dbReference type="PANTHER" id="PTHR45695:SF9">
    <property type="entry name" value="LEUCOKININ RECEPTOR"/>
    <property type="match status" value="1"/>
</dbReference>
<dbReference type="GO" id="GO:0005886">
    <property type="term" value="C:plasma membrane"/>
    <property type="evidence" value="ECO:0007669"/>
    <property type="project" value="TreeGrafter"/>
</dbReference>
<keyword evidence="2 8" id="KW-0812">Transmembrane</keyword>
<dbReference type="PROSITE" id="PS00237">
    <property type="entry name" value="G_PROTEIN_RECEP_F1_1"/>
    <property type="match status" value="1"/>
</dbReference>
<keyword evidence="6 8" id="KW-0675">Receptor</keyword>
<feature type="transmembrane region" description="Helical" evidence="9">
    <location>
        <begin position="184"/>
        <end position="208"/>
    </location>
</feature>
<evidence type="ECO:0000256" key="7">
    <source>
        <dbReference type="ARBA" id="ARBA00023224"/>
    </source>
</evidence>
<evidence type="ECO:0000259" key="10">
    <source>
        <dbReference type="PROSITE" id="PS50262"/>
    </source>
</evidence>
<dbReference type="OrthoDB" id="10071887at2759"/>
<evidence type="ECO:0000313" key="12">
    <source>
        <dbReference type="Proteomes" id="UP000887567"/>
    </source>
</evidence>
<dbReference type="GO" id="GO:0004930">
    <property type="term" value="F:G protein-coupled receptor activity"/>
    <property type="evidence" value="ECO:0007669"/>
    <property type="project" value="UniProtKB-KW"/>
</dbReference>
<evidence type="ECO:0000256" key="8">
    <source>
        <dbReference type="RuleBase" id="RU000688"/>
    </source>
</evidence>
<evidence type="ECO:0000256" key="4">
    <source>
        <dbReference type="ARBA" id="ARBA00023040"/>
    </source>
</evidence>
<protein>
    <recommendedName>
        <fullName evidence="10">G-protein coupled receptors family 1 profile domain-containing protein</fullName>
    </recommendedName>
</protein>
<feature type="transmembrane region" description="Helical" evidence="9">
    <location>
        <begin position="106"/>
        <end position="125"/>
    </location>
</feature>
<keyword evidence="4 8" id="KW-0297">G-protein coupled receptor</keyword>
<dbReference type="SMART" id="SM01381">
    <property type="entry name" value="7TM_GPCR_Srsx"/>
    <property type="match status" value="1"/>
</dbReference>
<feature type="transmembrane region" description="Helical" evidence="9">
    <location>
        <begin position="279"/>
        <end position="299"/>
    </location>
</feature>
<dbReference type="PROSITE" id="PS50262">
    <property type="entry name" value="G_PROTEIN_RECEP_F1_2"/>
    <property type="match status" value="1"/>
</dbReference>
<keyword evidence="5 9" id="KW-0472">Membrane</keyword>
<dbReference type="Proteomes" id="UP000887567">
    <property type="component" value="Unplaced"/>
</dbReference>
<organism evidence="11 12">
    <name type="scientific">Exaiptasia diaphana</name>
    <name type="common">Tropical sea anemone</name>
    <name type="synonym">Aiptasia pulchella</name>
    <dbReference type="NCBI Taxonomy" id="2652724"/>
    <lineage>
        <taxon>Eukaryota</taxon>
        <taxon>Metazoa</taxon>
        <taxon>Cnidaria</taxon>
        <taxon>Anthozoa</taxon>
        <taxon>Hexacorallia</taxon>
        <taxon>Actiniaria</taxon>
        <taxon>Aiptasiidae</taxon>
        <taxon>Exaiptasia</taxon>
    </lineage>
</organism>
<sequence length="351" mass="39950">MNNTSSCDGAPSEMAATKITLYSLVLAWSLFGNILVLLVILKNKALRTNFNILIINMAISDLVIPCLALPMKIADTTLRPMEWVVDGPFGNFLCKACYFIADISPVVSSFSLVIIAVNRFFAIAVPVQGFLSRKRTLALIVGIWFLATVLLSPYFYIYRLETTGWTKCISTWSPAFDDTKAETIFTIILITVVFVFPCITIGVLYSVMLCKLQENSNRAASMLNDDQFRRRQRKDKTIFIMTIVIMFLYLVLWGPFFCTLVVLSFFIKENTASVQTVIITVQFLGYINSAVHPCIYFCFLKKLRQGLRRLLRRMFMFQFKEPSIAVSNSRTSAMIRMTNYTTKKCSKTSYK</sequence>
<dbReference type="InterPro" id="IPR000276">
    <property type="entry name" value="GPCR_Rhodpsn"/>
</dbReference>
<feature type="domain" description="G-protein coupled receptors family 1 profile" evidence="10">
    <location>
        <begin position="32"/>
        <end position="296"/>
    </location>
</feature>
<dbReference type="Gene3D" id="1.20.1070.10">
    <property type="entry name" value="Rhodopsin 7-helix transmembrane proteins"/>
    <property type="match status" value="1"/>
</dbReference>
<keyword evidence="12" id="KW-1185">Reference proteome</keyword>
<dbReference type="SUPFAM" id="SSF81321">
    <property type="entry name" value="Family A G protein-coupled receptor-like"/>
    <property type="match status" value="1"/>
</dbReference>
<feature type="transmembrane region" description="Helical" evidence="9">
    <location>
        <begin position="238"/>
        <end position="267"/>
    </location>
</feature>
<comment type="subcellular location">
    <subcellularLocation>
        <location evidence="1">Membrane</location>
        <topology evidence="1">Multi-pass membrane protein</topology>
    </subcellularLocation>
</comment>
<evidence type="ECO:0000256" key="6">
    <source>
        <dbReference type="ARBA" id="ARBA00023170"/>
    </source>
</evidence>
<keyword evidence="7 8" id="KW-0807">Transducer</keyword>
<comment type="similarity">
    <text evidence="8">Belongs to the G-protein coupled receptor 1 family.</text>
</comment>
<dbReference type="CDD" id="cd00637">
    <property type="entry name" value="7tm_classA_rhodopsin-like"/>
    <property type="match status" value="1"/>
</dbReference>
<evidence type="ECO:0000256" key="5">
    <source>
        <dbReference type="ARBA" id="ARBA00023136"/>
    </source>
</evidence>
<dbReference type="Pfam" id="PF00001">
    <property type="entry name" value="7tm_1"/>
    <property type="match status" value="1"/>
</dbReference>
<dbReference type="InterPro" id="IPR017452">
    <property type="entry name" value="GPCR_Rhodpsn_7TM"/>
</dbReference>
<dbReference type="EnsemblMetazoa" id="XM_021036299.2">
    <property type="protein sequence ID" value="XP_020891958.1"/>
    <property type="gene ID" value="LOC110231288"/>
</dbReference>
<proteinExistence type="inferred from homology"/>